<accession>A0A9P3HDL5</accession>
<dbReference type="AlphaFoldDB" id="A0A9P3HDL5"/>
<feature type="compositionally biased region" description="Basic and acidic residues" evidence="1">
    <location>
        <begin position="402"/>
        <end position="411"/>
    </location>
</feature>
<keyword evidence="5" id="KW-1185">Reference proteome</keyword>
<feature type="region of interest" description="Disordered" evidence="1">
    <location>
        <begin position="1"/>
        <end position="102"/>
    </location>
</feature>
<feature type="compositionally biased region" description="Low complexity" evidence="1">
    <location>
        <begin position="346"/>
        <end position="358"/>
    </location>
</feature>
<feature type="compositionally biased region" description="Basic and acidic residues" evidence="1">
    <location>
        <begin position="912"/>
        <end position="925"/>
    </location>
</feature>
<feature type="transmembrane region" description="Helical" evidence="2">
    <location>
        <begin position="809"/>
        <end position="827"/>
    </location>
</feature>
<feature type="compositionally biased region" description="Basic and acidic residues" evidence="1">
    <location>
        <begin position="302"/>
        <end position="315"/>
    </location>
</feature>
<feature type="compositionally biased region" description="Polar residues" evidence="1">
    <location>
        <begin position="207"/>
        <end position="225"/>
    </location>
</feature>
<feature type="region of interest" description="Disordered" evidence="1">
    <location>
        <begin position="155"/>
        <end position="422"/>
    </location>
</feature>
<keyword evidence="2" id="KW-0812">Transmembrane</keyword>
<feature type="region of interest" description="Disordered" evidence="1">
    <location>
        <begin position="860"/>
        <end position="1037"/>
    </location>
</feature>
<dbReference type="PANTHER" id="PTHR34814">
    <property type="entry name" value="NITROSOGUANIDINE RESISTANCE PROTEIN SNG1"/>
    <property type="match status" value="1"/>
</dbReference>
<keyword evidence="2" id="KW-1133">Transmembrane helix</keyword>
<feature type="transmembrane region" description="Helical" evidence="2">
    <location>
        <begin position="687"/>
        <end position="717"/>
    </location>
</feature>
<feature type="compositionally biased region" description="Low complexity" evidence="1">
    <location>
        <begin position="270"/>
        <end position="281"/>
    </location>
</feature>
<feature type="compositionally biased region" description="Basic and acidic residues" evidence="1">
    <location>
        <begin position="871"/>
        <end position="883"/>
    </location>
</feature>
<feature type="compositionally biased region" description="Polar residues" evidence="1">
    <location>
        <begin position="375"/>
        <end position="384"/>
    </location>
</feature>
<evidence type="ECO:0000259" key="3">
    <source>
        <dbReference type="Pfam" id="PF12051"/>
    </source>
</evidence>
<proteinExistence type="predicted"/>
<reference evidence="4" key="1">
    <citation type="submission" date="2021-11" db="EMBL/GenBank/DDBJ databases">
        <authorList>
            <person name="Herlambang A."/>
            <person name="Guo Y."/>
            <person name="Takashima Y."/>
            <person name="Nishizawa T."/>
        </authorList>
    </citation>
    <scope>NUCLEOTIDE SEQUENCE</scope>
    <source>
        <strain evidence="4">E1425</strain>
    </source>
</reference>
<feature type="compositionally biased region" description="Polar residues" evidence="1">
    <location>
        <begin position="155"/>
        <end position="171"/>
    </location>
</feature>
<dbReference type="InterPro" id="IPR053001">
    <property type="entry name" value="MNNG_permease-like"/>
</dbReference>
<dbReference type="GO" id="GO:0016020">
    <property type="term" value="C:membrane"/>
    <property type="evidence" value="ECO:0007669"/>
    <property type="project" value="TreeGrafter"/>
</dbReference>
<dbReference type="Proteomes" id="UP000827284">
    <property type="component" value="Unassembled WGS sequence"/>
</dbReference>
<name>A0A9P3HDL5_9FUNG</name>
<evidence type="ECO:0000256" key="2">
    <source>
        <dbReference type="SAM" id="Phobius"/>
    </source>
</evidence>
<organism evidence="4 5">
    <name type="scientific">Entomortierella parvispora</name>
    <dbReference type="NCBI Taxonomy" id="205924"/>
    <lineage>
        <taxon>Eukaryota</taxon>
        <taxon>Fungi</taxon>
        <taxon>Fungi incertae sedis</taxon>
        <taxon>Mucoromycota</taxon>
        <taxon>Mortierellomycotina</taxon>
        <taxon>Mortierellomycetes</taxon>
        <taxon>Mortierellales</taxon>
        <taxon>Mortierellaceae</taxon>
        <taxon>Entomortierella</taxon>
    </lineage>
</organism>
<comment type="caution">
    <text evidence="4">The sequence shown here is derived from an EMBL/GenBank/DDBJ whole genome shotgun (WGS) entry which is preliminary data.</text>
</comment>
<feature type="compositionally biased region" description="Pro residues" evidence="1">
    <location>
        <begin position="83"/>
        <end position="95"/>
    </location>
</feature>
<keyword evidence="2" id="KW-0472">Membrane</keyword>
<feature type="compositionally biased region" description="Polar residues" evidence="1">
    <location>
        <begin position="282"/>
        <end position="292"/>
    </location>
</feature>
<feature type="compositionally biased region" description="Low complexity" evidence="1">
    <location>
        <begin position="64"/>
        <end position="82"/>
    </location>
</feature>
<feature type="transmembrane region" description="Helical" evidence="2">
    <location>
        <begin position="723"/>
        <end position="745"/>
    </location>
</feature>
<feature type="transmembrane region" description="Helical" evidence="2">
    <location>
        <begin position="778"/>
        <end position="797"/>
    </location>
</feature>
<feature type="transmembrane region" description="Helical" evidence="2">
    <location>
        <begin position="656"/>
        <end position="675"/>
    </location>
</feature>
<feature type="compositionally biased region" description="Polar residues" evidence="1">
    <location>
        <begin position="180"/>
        <end position="197"/>
    </location>
</feature>
<dbReference type="Pfam" id="PF12051">
    <property type="entry name" value="DUF3533"/>
    <property type="match status" value="1"/>
</dbReference>
<dbReference type="InterPro" id="IPR022703">
    <property type="entry name" value="DUF3533"/>
</dbReference>
<feature type="compositionally biased region" description="Polar residues" evidence="1">
    <location>
        <begin position="1000"/>
        <end position="1011"/>
    </location>
</feature>
<dbReference type="PANTHER" id="PTHR34814:SF2">
    <property type="entry name" value="DUF3533 DOMAIN-CONTAINING PROTEIN"/>
    <property type="match status" value="1"/>
</dbReference>
<feature type="domain" description="DUF3533" evidence="3">
    <location>
        <begin position="457"/>
        <end position="818"/>
    </location>
</feature>
<evidence type="ECO:0000313" key="5">
    <source>
        <dbReference type="Proteomes" id="UP000827284"/>
    </source>
</evidence>
<feature type="compositionally biased region" description="Acidic residues" evidence="1">
    <location>
        <begin position="52"/>
        <end position="63"/>
    </location>
</feature>
<feature type="transmembrane region" description="Helical" evidence="2">
    <location>
        <begin position="752"/>
        <end position="772"/>
    </location>
</feature>
<reference evidence="4" key="2">
    <citation type="journal article" date="2022" name="Microbiol. Resour. Announc.">
        <title>Whole-Genome Sequence of Entomortierella parvispora E1425, a Mucoromycotan Fungus Associated with Burkholderiaceae-Related Endosymbiotic Bacteria.</title>
        <authorList>
            <person name="Herlambang A."/>
            <person name="Guo Y."/>
            <person name="Takashima Y."/>
            <person name="Narisawa K."/>
            <person name="Ohta H."/>
            <person name="Nishizawa T."/>
        </authorList>
    </citation>
    <scope>NUCLEOTIDE SEQUENCE</scope>
    <source>
        <strain evidence="4">E1425</strain>
    </source>
</reference>
<evidence type="ECO:0000256" key="1">
    <source>
        <dbReference type="SAM" id="MobiDB-lite"/>
    </source>
</evidence>
<evidence type="ECO:0000313" key="4">
    <source>
        <dbReference type="EMBL" id="GJJ74697.1"/>
    </source>
</evidence>
<protein>
    <submittedName>
        <fullName evidence="4">ABC-2 type transport system permease protein</fullName>
    </submittedName>
</protein>
<dbReference type="OrthoDB" id="2140105at2759"/>
<sequence length="1037" mass="114383">MSLRRLHSRNGSLSANPFDHAESSPNSNGEGRSIIIVNSDIMILPSGQQESQTEDDEDDDEETLSSSGHSSGRRSMAAALAPVPEPVPEPVPVPAKDPYLPSSSTMASYTLTTTPSSLQSAPSIVPEPFYAYQPPKDLVTSAPYSSLSTANATIPATTHRTVPGSPTSQYPDDTAPMYRSVSNEATRTQQPQPNLSFPAQPHDPIISNGQQPQLEPQLYQKQTQEAHARSSPRFSNDYSADLEMQDRARTSPKRTSSRERGSQALAGDASLSSSRTVPVSSQTNNGSSSDTTRAAKALAISEDLRNNKSVQERGPGRTNNQKQHHPTSHNDNNNDDDKSRNSKQRSSGFFAGLFSSGKNSRRRSGGVAALMGATSEPQSASGSKNDLIDPRSQLPHHHHHLRNDMVPEKGAGKSGVPGKNGEAPETDLFKYVGIMLDLPEDPTWREIGIKMLKVLAVMTVSYFALMALYFGAEFQSNNRMNNFNVLVVDLDLSMIGAQFVNFTQLSNGQPGQLNWSIQPYTTYPNLSVIMDAVNSGKYWGAVVIQPGASSTLNQAFVTPLPDYDPSKAFAFVYDGGRDPLVVKPYIVSTMYTQFLQFSKIFNPAWIKVALMTAEQYNITLSDLTLAPQVLGTPIAFEEFDLHPPTASIITSATTVAYIWIFLIAGGSTYLVAHMIQPLTKNATVVKTVVSLLGPLLGFLISLSMAYSLLLLAFGVPFSSGGQFLSLFGGMLILQCAVASMVIFLIYLIPVVFIPSVTITFVIMNVIAVFNPVELMPGFYRWVYAMPFLNAVQVARYVLMGSYDRLKYNIPILAIWVVIPLLLLPVAIRRQKRLASELQIEEQELEQLNHEQQQRRLKLQLEQDNDVANDDDERKGRAEQPEHTLEDDDDQDTLSDAAADVEHRGQRRGFSRSTRENQRTTSRNHEGLTINHSSRQQSHDNTRQRTRPSASSRSASYHRRHPSHDFSEGVSSDVADQTYYYQPPPPPLTSTKSRSQHRPPRNTTDTEPTAPSESLVFGRRTDKGRRGRGQDQMPNEVK</sequence>
<dbReference type="EMBL" id="BQFW01000009">
    <property type="protein sequence ID" value="GJJ74697.1"/>
    <property type="molecule type" value="Genomic_DNA"/>
</dbReference>
<gene>
    <name evidence="4" type="ORF">EMPS_07055</name>
</gene>